<sequence length="36" mass="4136">MTLQQVLEKTANESLHQYMSELLVELCRIDTTPKGD</sequence>
<accession>X1EZS8</accession>
<name>X1EZS8_9ZZZZ</name>
<proteinExistence type="predicted"/>
<gene>
    <name evidence="1" type="ORF">S01H4_61819</name>
</gene>
<dbReference type="EMBL" id="BART01036745">
    <property type="protein sequence ID" value="GAH14063.1"/>
    <property type="molecule type" value="Genomic_DNA"/>
</dbReference>
<feature type="non-terminal residue" evidence="1">
    <location>
        <position position="36"/>
    </location>
</feature>
<comment type="caution">
    <text evidence="1">The sequence shown here is derived from an EMBL/GenBank/DDBJ whole genome shotgun (WGS) entry which is preliminary data.</text>
</comment>
<dbReference type="AlphaFoldDB" id="X1EZS8"/>
<protein>
    <submittedName>
        <fullName evidence="1">Uncharacterized protein</fullName>
    </submittedName>
</protein>
<evidence type="ECO:0000313" key="1">
    <source>
        <dbReference type="EMBL" id="GAH14063.1"/>
    </source>
</evidence>
<organism evidence="1">
    <name type="scientific">marine sediment metagenome</name>
    <dbReference type="NCBI Taxonomy" id="412755"/>
    <lineage>
        <taxon>unclassified sequences</taxon>
        <taxon>metagenomes</taxon>
        <taxon>ecological metagenomes</taxon>
    </lineage>
</organism>
<reference evidence="1" key="1">
    <citation type="journal article" date="2014" name="Front. Microbiol.">
        <title>High frequency of phylogenetically diverse reductive dehalogenase-homologous genes in deep subseafloor sedimentary metagenomes.</title>
        <authorList>
            <person name="Kawai M."/>
            <person name="Futagami T."/>
            <person name="Toyoda A."/>
            <person name="Takaki Y."/>
            <person name="Nishi S."/>
            <person name="Hori S."/>
            <person name="Arai W."/>
            <person name="Tsubouchi T."/>
            <person name="Morono Y."/>
            <person name="Uchiyama I."/>
            <person name="Ito T."/>
            <person name="Fujiyama A."/>
            <person name="Inagaki F."/>
            <person name="Takami H."/>
        </authorList>
    </citation>
    <scope>NUCLEOTIDE SEQUENCE</scope>
    <source>
        <strain evidence="1">Expedition CK06-06</strain>
    </source>
</reference>